<protein>
    <recommendedName>
        <fullName evidence="1">ChrR-like cupin domain-containing protein</fullName>
    </recommendedName>
</protein>
<evidence type="ECO:0000313" key="2">
    <source>
        <dbReference type="EMBL" id="PQP23880.1"/>
    </source>
</evidence>
<reference evidence="3" key="1">
    <citation type="submission" date="2018-02" db="EMBL/GenBank/DDBJ databases">
        <title>Draft genome sequencing of Rhodococcus opacus KU647198.</title>
        <authorList>
            <person name="Zheng B.-X."/>
        </authorList>
    </citation>
    <scope>NUCLEOTIDE SEQUENCE [LARGE SCALE GENOMIC DNA]</scope>
    <source>
        <strain evidence="3">04-OD7</strain>
    </source>
</reference>
<sequence>MTAPVSPGMIRTKTGVPLPLVALPQDDLLTVNIDEIPLLEDAMGPGIHIQPLRLDPEKGQVVLMATMAPGCLLPVHYHTGTAEVWTFSGCWKYAEYPDQPQVAGSYLYEPGGSVHTFYCPEDNTEDTVVLLWMEGAQIGFSQDGTLHSINDATSIQHVTETVAVAQGTGPVGYIHGGSAGVIKS</sequence>
<dbReference type="Pfam" id="PF12973">
    <property type="entry name" value="Cupin_7"/>
    <property type="match status" value="1"/>
</dbReference>
<organism evidence="2 3">
    <name type="scientific">Rhodococcus opacus</name>
    <name type="common">Nocardia opaca</name>
    <dbReference type="NCBI Taxonomy" id="37919"/>
    <lineage>
        <taxon>Bacteria</taxon>
        <taxon>Bacillati</taxon>
        <taxon>Actinomycetota</taxon>
        <taxon>Actinomycetes</taxon>
        <taxon>Mycobacteriales</taxon>
        <taxon>Nocardiaceae</taxon>
        <taxon>Rhodococcus</taxon>
    </lineage>
</organism>
<name>A0A2S8JA43_RHOOP</name>
<dbReference type="CDD" id="cd20302">
    <property type="entry name" value="cupin_DAD"/>
    <property type="match status" value="1"/>
</dbReference>
<gene>
    <name evidence="2" type="ORF">C5613_16195</name>
</gene>
<dbReference type="InterPro" id="IPR025979">
    <property type="entry name" value="ChrR-like_cupin_dom"/>
</dbReference>
<accession>A0A2S8JA43</accession>
<dbReference type="Proteomes" id="UP000239290">
    <property type="component" value="Unassembled WGS sequence"/>
</dbReference>
<proteinExistence type="predicted"/>
<dbReference type="EMBL" id="PUIO01000017">
    <property type="protein sequence ID" value="PQP23880.1"/>
    <property type="molecule type" value="Genomic_DNA"/>
</dbReference>
<dbReference type="AlphaFoldDB" id="A0A2S8JA43"/>
<comment type="caution">
    <text evidence="2">The sequence shown here is derived from an EMBL/GenBank/DDBJ whole genome shotgun (WGS) entry which is preliminary data.</text>
</comment>
<dbReference type="SUPFAM" id="SSF51182">
    <property type="entry name" value="RmlC-like cupins"/>
    <property type="match status" value="1"/>
</dbReference>
<evidence type="ECO:0000313" key="3">
    <source>
        <dbReference type="Proteomes" id="UP000239290"/>
    </source>
</evidence>
<evidence type="ECO:0000259" key="1">
    <source>
        <dbReference type="Pfam" id="PF12973"/>
    </source>
</evidence>
<dbReference type="Gene3D" id="2.60.120.10">
    <property type="entry name" value="Jelly Rolls"/>
    <property type="match status" value="1"/>
</dbReference>
<dbReference type="RefSeq" id="WP_105415752.1">
    <property type="nucleotide sequence ID" value="NZ_PUIO01000017.1"/>
</dbReference>
<dbReference type="InterPro" id="IPR014710">
    <property type="entry name" value="RmlC-like_jellyroll"/>
</dbReference>
<feature type="domain" description="ChrR-like cupin" evidence="1">
    <location>
        <begin position="30"/>
        <end position="123"/>
    </location>
</feature>
<dbReference type="InterPro" id="IPR011051">
    <property type="entry name" value="RmlC_Cupin_sf"/>
</dbReference>